<evidence type="ECO:0000313" key="1">
    <source>
        <dbReference type="EMBL" id="MDN4165699.1"/>
    </source>
</evidence>
<dbReference type="GO" id="GO:0016301">
    <property type="term" value="F:kinase activity"/>
    <property type="evidence" value="ECO:0007669"/>
    <property type="project" value="UniProtKB-KW"/>
</dbReference>
<dbReference type="Proteomes" id="UP001168552">
    <property type="component" value="Unassembled WGS sequence"/>
</dbReference>
<dbReference type="InterPro" id="IPR043129">
    <property type="entry name" value="ATPase_NBD"/>
</dbReference>
<name>A0ABT8F618_9BACT</name>
<dbReference type="Gene3D" id="1.10.720.160">
    <property type="match status" value="1"/>
</dbReference>
<dbReference type="EMBL" id="JAUHJS010000004">
    <property type="protein sequence ID" value="MDN4165699.1"/>
    <property type="molecule type" value="Genomic_DNA"/>
</dbReference>
<dbReference type="InterPro" id="IPR052519">
    <property type="entry name" value="Euk-type_GlcNAc_Kinase"/>
</dbReference>
<dbReference type="Gene3D" id="3.30.420.40">
    <property type="match status" value="2"/>
</dbReference>
<evidence type="ECO:0000313" key="2">
    <source>
        <dbReference type="Proteomes" id="UP001168552"/>
    </source>
</evidence>
<gene>
    <name evidence="1" type="ORF">QWY31_09305</name>
</gene>
<sequence length="280" mass="31454">MKLIADSGSTKTDWRIISPSKEISQARSLGINPYYQSAVEIAKELKESLLPQLDEQPEEIYFYGAGCSAEATKQIVKEALQDCFGSISIHIHHDMLAAAHALCGHEAGIACILGTGSNACVFDGTQIIEQAPAPGYILGDEGGGAYLGKVLLSDYLHKLLPNDLHQAFDKRYGLSREDILQKVYKEPYPNRFLASFSRFLFHHQSHPYVYRLLYTAFQAFIERNIKQFDNYSQYKVHFTGSVAFYYSNILRQVCNDQGLVIKNILESPIAGLALFHTYEE</sequence>
<accession>A0ABT8F618</accession>
<proteinExistence type="predicted"/>
<dbReference type="PANTHER" id="PTHR43190">
    <property type="entry name" value="N-ACETYL-D-GLUCOSAMINE KINASE"/>
    <property type="match status" value="1"/>
</dbReference>
<dbReference type="CDD" id="cd24079">
    <property type="entry name" value="ASKHA_NBD_PG1100-like"/>
    <property type="match status" value="1"/>
</dbReference>
<reference evidence="1" key="1">
    <citation type="submission" date="2023-06" db="EMBL/GenBank/DDBJ databases">
        <title>Cytophagales bacterium Strain LB-30, isolated from soil.</title>
        <authorList>
            <person name="Liu B."/>
        </authorList>
    </citation>
    <scope>NUCLEOTIDE SEQUENCE</scope>
    <source>
        <strain evidence="1">LB-30</strain>
    </source>
</reference>
<keyword evidence="2" id="KW-1185">Reference proteome</keyword>
<dbReference type="PANTHER" id="PTHR43190:SF3">
    <property type="entry name" value="N-ACETYL-D-GLUCOSAMINE KINASE"/>
    <property type="match status" value="1"/>
</dbReference>
<keyword evidence="1" id="KW-0808">Transferase</keyword>
<protein>
    <submittedName>
        <fullName evidence="1">N-acetylglucosamine kinase</fullName>
    </submittedName>
</protein>
<comment type="caution">
    <text evidence="1">The sequence shown here is derived from an EMBL/GenBank/DDBJ whole genome shotgun (WGS) entry which is preliminary data.</text>
</comment>
<dbReference type="SUPFAM" id="SSF53067">
    <property type="entry name" value="Actin-like ATPase domain"/>
    <property type="match status" value="2"/>
</dbReference>
<keyword evidence="1" id="KW-0418">Kinase</keyword>
<organism evidence="1 2">
    <name type="scientific">Shiella aurantiaca</name>
    <dbReference type="NCBI Taxonomy" id="3058365"/>
    <lineage>
        <taxon>Bacteria</taxon>
        <taxon>Pseudomonadati</taxon>
        <taxon>Bacteroidota</taxon>
        <taxon>Cytophagia</taxon>
        <taxon>Cytophagales</taxon>
        <taxon>Shiellaceae</taxon>
        <taxon>Shiella</taxon>
    </lineage>
</organism>